<dbReference type="STRING" id="623744.A0A553MW41"/>
<dbReference type="InterPro" id="IPR011993">
    <property type="entry name" value="PH-like_dom_sf"/>
</dbReference>
<gene>
    <name evidence="3" type="ORF">DNTS_026604</name>
</gene>
<dbReference type="Gene3D" id="3.30.505.10">
    <property type="entry name" value="SH2 domain"/>
    <property type="match status" value="1"/>
</dbReference>
<dbReference type="OrthoDB" id="10013007at2759"/>
<dbReference type="PANTHER" id="PTHR15832">
    <property type="entry name" value="SHC (SRC HOMOLOGY DOMAIN C-TERMINAL) ADAPTOR HOMOLOG"/>
    <property type="match status" value="1"/>
</dbReference>
<dbReference type="InterPro" id="IPR006020">
    <property type="entry name" value="PTB/PI_dom"/>
</dbReference>
<dbReference type="SUPFAM" id="SSF55550">
    <property type="entry name" value="SH2 domain"/>
    <property type="match status" value="1"/>
</dbReference>
<organism evidence="3 4">
    <name type="scientific">Danionella cerebrum</name>
    <dbReference type="NCBI Taxonomy" id="2873325"/>
    <lineage>
        <taxon>Eukaryota</taxon>
        <taxon>Metazoa</taxon>
        <taxon>Chordata</taxon>
        <taxon>Craniata</taxon>
        <taxon>Vertebrata</taxon>
        <taxon>Euteleostomi</taxon>
        <taxon>Actinopterygii</taxon>
        <taxon>Neopterygii</taxon>
        <taxon>Teleostei</taxon>
        <taxon>Ostariophysi</taxon>
        <taxon>Cypriniformes</taxon>
        <taxon>Danionidae</taxon>
        <taxon>Danioninae</taxon>
        <taxon>Danionella</taxon>
    </lineage>
</organism>
<dbReference type="GO" id="GO:0014069">
    <property type="term" value="C:postsynaptic density"/>
    <property type="evidence" value="ECO:0007669"/>
    <property type="project" value="TreeGrafter"/>
</dbReference>
<feature type="compositionally biased region" description="Polar residues" evidence="1">
    <location>
        <begin position="180"/>
        <end position="198"/>
    </location>
</feature>
<dbReference type="Proteomes" id="UP000316079">
    <property type="component" value="Unassembled WGS sequence"/>
</dbReference>
<protein>
    <recommendedName>
        <fullName evidence="2">PID domain-containing protein</fullName>
    </recommendedName>
</protein>
<comment type="caution">
    <text evidence="3">The sequence shown here is derived from an EMBL/GenBank/DDBJ whole genome shotgun (WGS) entry which is preliminary data.</text>
</comment>
<sequence length="386" mass="43038">MGETAGRDTVTRTAEYVGSFPVDDSCLDEQIQQLHTQLKSLKSCKSQQTVSLRFSVKGVKTLLMAHAMCRVSLSTARPSDAQFAFVSHNPGSSDAQLYCHLFRARHARAAQFLNMLLCRCFQLYFLEKHPEEAQKECSGQKPSRVPSLLNQGFPLSVNALVSFRRAPTQGLLPGAKVVSHSSADQLSSPEDGPTSSPTIVRKMAIRTKELRSGAYRSFTFTPLKQRNLQDKLSLPQEKEKATAKPCESRAPSLAETEEALSQAVWCWAGVSSCSSSLLEDDVLGAFLLCPHPKKPNRGCLKIRSPFGLVTYAIKNSKGKFRVEKFQSDFESLAALIERYSESREELECCLSCTRVNHCYDWDEIENKSSKLMQDCCKGAFRNQSWV</sequence>
<dbReference type="Gene3D" id="2.30.29.30">
    <property type="entry name" value="Pleckstrin-homology domain (PH domain)/Phosphotyrosine-binding domain (PTB)"/>
    <property type="match status" value="1"/>
</dbReference>
<dbReference type="CDD" id="cd00173">
    <property type="entry name" value="SH2"/>
    <property type="match status" value="1"/>
</dbReference>
<feature type="domain" description="PID" evidence="2">
    <location>
        <begin position="8"/>
        <end position="125"/>
    </location>
</feature>
<dbReference type="AlphaFoldDB" id="A0A553MW41"/>
<dbReference type="CDD" id="cd13157">
    <property type="entry name" value="PTB_tensin-related"/>
    <property type="match status" value="1"/>
</dbReference>
<name>A0A553MW41_9TELE</name>
<evidence type="ECO:0000256" key="1">
    <source>
        <dbReference type="SAM" id="MobiDB-lite"/>
    </source>
</evidence>
<accession>A0A553MW41</accession>
<evidence type="ECO:0000313" key="4">
    <source>
        <dbReference type="Proteomes" id="UP000316079"/>
    </source>
</evidence>
<reference evidence="3 4" key="1">
    <citation type="journal article" date="2019" name="Sci. Data">
        <title>Hybrid genome assembly and annotation of Danionella translucida.</title>
        <authorList>
            <person name="Kadobianskyi M."/>
            <person name="Schulze L."/>
            <person name="Schuelke M."/>
            <person name="Judkewitz B."/>
        </authorList>
    </citation>
    <scope>NUCLEOTIDE SEQUENCE [LARGE SCALE GENOMIC DNA]</scope>
    <source>
        <strain evidence="3 4">Bolton</strain>
    </source>
</reference>
<dbReference type="PANTHER" id="PTHR15832:SF3">
    <property type="entry name" value="SH2 DOMAIN-CONTAINING PROTEIN 5"/>
    <property type="match status" value="1"/>
</dbReference>
<feature type="region of interest" description="Disordered" evidence="1">
    <location>
        <begin position="229"/>
        <end position="250"/>
    </location>
</feature>
<feature type="region of interest" description="Disordered" evidence="1">
    <location>
        <begin position="180"/>
        <end position="199"/>
    </location>
</feature>
<dbReference type="InterPro" id="IPR036860">
    <property type="entry name" value="SH2_dom_sf"/>
</dbReference>
<dbReference type="SUPFAM" id="SSF50729">
    <property type="entry name" value="PH domain-like"/>
    <property type="match status" value="1"/>
</dbReference>
<proteinExistence type="predicted"/>
<evidence type="ECO:0000313" key="3">
    <source>
        <dbReference type="EMBL" id="TRY57411.1"/>
    </source>
</evidence>
<dbReference type="PROSITE" id="PS01179">
    <property type="entry name" value="PID"/>
    <property type="match status" value="1"/>
</dbReference>
<evidence type="ECO:0000259" key="2">
    <source>
        <dbReference type="PROSITE" id="PS01179"/>
    </source>
</evidence>
<keyword evidence="4" id="KW-1185">Reference proteome</keyword>
<dbReference type="EMBL" id="SRMA01027238">
    <property type="protein sequence ID" value="TRY57411.1"/>
    <property type="molecule type" value="Genomic_DNA"/>
</dbReference>